<evidence type="ECO:0000259" key="2">
    <source>
        <dbReference type="PROSITE" id="PS50280"/>
    </source>
</evidence>
<feature type="domain" description="SET" evidence="2">
    <location>
        <begin position="413"/>
        <end position="566"/>
    </location>
</feature>
<proteinExistence type="predicted"/>
<keyword evidence="5" id="KW-1185">Reference proteome</keyword>
<dbReference type="InterPro" id="IPR003582">
    <property type="entry name" value="ShKT_dom"/>
</dbReference>
<evidence type="ECO:0008006" key="6">
    <source>
        <dbReference type="Google" id="ProtNLM"/>
    </source>
</evidence>
<keyword evidence="1" id="KW-0732">Signal</keyword>
<comment type="caution">
    <text evidence="4">The sequence shown here is derived from an EMBL/GenBank/DDBJ whole genome shotgun (WGS) entry which is preliminary data.</text>
</comment>
<evidence type="ECO:0000259" key="3">
    <source>
        <dbReference type="PROSITE" id="PS51670"/>
    </source>
</evidence>
<evidence type="ECO:0000313" key="4">
    <source>
        <dbReference type="EMBL" id="GFH54004.1"/>
    </source>
</evidence>
<dbReference type="InterPro" id="IPR046341">
    <property type="entry name" value="SET_dom_sf"/>
</dbReference>
<dbReference type="InterPro" id="IPR001214">
    <property type="entry name" value="SET_dom"/>
</dbReference>
<protein>
    <recommendedName>
        <fullName evidence="6">SET domain-containing protein</fullName>
    </recommendedName>
</protein>
<reference evidence="4 5" key="1">
    <citation type="journal article" date="2021" name="Sci. Rep.">
        <title>The genome of the diatom Chaetoceros tenuissimus carries an ancient integrated fragment of an extant virus.</title>
        <authorList>
            <person name="Hongo Y."/>
            <person name="Kimura K."/>
            <person name="Takaki Y."/>
            <person name="Yoshida Y."/>
            <person name="Baba S."/>
            <person name="Kobayashi G."/>
            <person name="Nagasaki K."/>
            <person name="Hano T."/>
            <person name="Tomaru Y."/>
        </authorList>
    </citation>
    <scope>NUCLEOTIDE SEQUENCE [LARGE SCALE GENOMIC DNA]</scope>
    <source>
        <strain evidence="4 5">NIES-3715</strain>
    </source>
</reference>
<feature type="domain" description="SET" evidence="2">
    <location>
        <begin position="1016"/>
        <end position="1164"/>
    </location>
</feature>
<evidence type="ECO:0000256" key="1">
    <source>
        <dbReference type="SAM" id="SignalP"/>
    </source>
</evidence>
<dbReference type="Proteomes" id="UP001054902">
    <property type="component" value="Unassembled WGS sequence"/>
</dbReference>
<dbReference type="Pfam" id="PF00856">
    <property type="entry name" value="SET"/>
    <property type="match status" value="2"/>
</dbReference>
<dbReference type="Pfam" id="PF01549">
    <property type="entry name" value="ShK"/>
    <property type="match status" value="2"/>
</dbReference>
<dbReference type="PROSITE" id="PS50280">
    <property type="entry name" value="SET"/>
    <property type="match status" value="2"/>
</dbReference>
<organism evidence="4 5">
    <name type="scientific">Chaetoceros tenuissimus</name>
    <dbReference type="NCBI Taxonomy" id="426638"/>
    <lineage>
        <taxon>Eukaryota</taxon>
        <taxon>Sar</taxon>
        <taxon>Stramenopiles</taxon>
        <taxon>Ochrophyta</taxon>
        <taxon>Bacillariophyta</taxon>
        <taxon>Coscinodiscophyceae</taxon>
        <taxon>Chaetocerotophycidae</taxon>
        <taxon>Chaetocerotales</taxon>
        <taxon>Chaetocerotaceae</taxon>
        <taxon>Chaetoceros</taxon>
    </lineage>
</organism>
<feature type="domain" description="ShKT" evidence="3">
    <location>
        <begin position="54"/>
        <end position="92"/>
    </location>
</feature>
<gene>
    <name evidence="4" type="ORF">CTEN210_10480</name>
</gene>
<accession>A0AAD3H8M4</accession>
<dbReference type="EMBL" id="BLLK01000047">
    <property type="protein sequence ID" value="GFH54004.1"/>
    <property type="molecule type" value="Genomic_DNA"/>
</dbReference>
<sequence length="1329" mass="151644">MKVSVSILAFWLYSFSACTKILAETQQGECAVDSETGECKASSIKATAYDDDDDDYEPIDEFPECAEWAKDGECTVNPNFMSSKCIKSCSLYRRRDSPPHRRGPYRAFMPSDTCQLYMAESSIPNSGLGMYTAVPISQNRMIFHPDIVVNYFDFQYHNNIANEHFQNVKYGAEIEKLVEGKKDNDASCRKWAIEGECDANSKYMLNSCSKSCVLMEAGVLKEVDEKFWVPDDYYWDAGNTESDYEADVVSALVPGLGALANSHTGLVNAHMQRGRVDATSFHRSKDPGIGAFSNFHNLGYMAKENIPAGMELFVEYGDEWFSGREWKFGPIPLSWHFEEADRIVNEFWSHADEVSVDGFAEDLFQTTKELITDVKLSMAMPASLQNAETARHNGTAILSVPNAIRSQEWLQENGICLDNIVSIQSGVQQAGRGAAATRNLKKGEVIAPLPVIHMDRRRLRMFVHDEDSEDPPVEKAEQLIVNYSYGHKDSSLLLFPYSPVVNFINNNLDKTKVNARVRWSTSRYHAKDWEDLTTDEVLDEKRTGLMLEIVATKDIEQSDEIFLDYGEDWDQAWNDYLKSWKPVEDDYLPLHMLNSRENILTKSEQAKHPLPSNAMTICFIHAITEMPGGGKVSYSDHASALDAFRHTQECEIERRYEEIDEKTGKLTTLYDVKVKIGTKENRNSNAGKATVTGVPRKAIEYVDTPYSSDQHLPHLFRHPIHIPDEIFPQKWRDLADGSIDDGQEFVHDTVEAAWENEQGAFEQCQFWLAESSIPNSGMGLYTGVKLRPGDFSLKEIIIPIHDREQNTKLRCDLSPFTCKQINKWLIEDYEWSDSLGWARHEAKETFFANPGFGSIPNHHVGMSSACPQISLKSNGNLHRSRDAASGSISPYDSLSFEITRHVEAGQELFINYGEGYFDDKPQYTNMTKRYEFLQANKIAEKFLHQMDIMQITSQTDIQKEWIFERKEFISSRKILDLLPIDSRELQRLVSLGSALYNSPTSSRSIDWLQENGRCLDKIKVGNSTIHGAGRGAFATRFIKKGETISTSPVLQHKRDAMDMFQKVKIPSGYVTKQVSKQLILNYMIGHRQSSLLLFPIAPSVNAINHGKGQDVNAIVRWSSFCHHKSEWLHKNVDEILSIEQSGLFVDYIATRDIQPGEEILINYGVDFEDAWQRHVSSYKPSPEFTAYRSAFEFKSKDGYLRTISEEPYPDNVEVRCTVPQKNWYFNAKRTTFQSQEALIWEKNEPDLHILGFDMAESCQILERHYDSDKECFVYTVQVSKSPYGSFIMTQVQNVYLVDKKYTTDVFLPGAFRHEIHVDDLFPEHWLDIK</sequence>
<name>A0AAD3H8M4_9STRA</name>
<dbReference type="Gene3D" id="2.170.270.10">
    <property type="entry name" value="SET domain"/>
    <property type="match status" value="4"/>
</dbReference>
<feature type="chain" id="PRO_5042127436" description="SET domain-containing protein" evidence="1">
    <location>
        <begin position="24"/>
        <end position="1329"/>
    </location>
</feature>
<feature type="signal peptide" evidence="1">
    <location>
        <begin position="1"/>
        <end position="23"/>
    </location>
</feature>
<dbReference type="SUPFAM" id="SSF82199">
    <property type="entry name" value="SET domain"/>
    <property type="match status" value="3"/>
</dbReference>
<evidence type="ECO:0000313" key="5">
    <source>
        <dbReference type="Proteomes" id="UP001054902"/>
    </source>
</evidence>
<dbReference type="PROSITE" id="PS51670">
    <property type="entry name" value="SHKT"/>
    <property type="match status" value="1"/>
</dbReference>
<dbReference type="PROSITE" id="PS51257">
    <property type="entry name" value="PROKAR_LIPOPROTEIN"/>
    <property type="match status" value="1"/>
</dbReference>